<keyword evidence="1" id="KW-0472">Membrane</keyword>
<dbReference type="Gene3D" id="2.60.40.650">
    <property type="match status" value="1"/>
</dbReference>
<evidence type="ECO:0000313" key="3">
    <source>
        <dbReference type="EMBL" id="MCL7049532.1"/>
    </source>
</evidence>
<feature type="domain" description="Moybdenum cofactor oxidoreductase dimerisation" evidence="2">
    <location>
        <begin position="2"/>
        <end position="46"/>
    </location>
</feature>
<feature type="transmembrane region" description="Helical" evidence="1">
    <location>
        <begin position="101"/>
        <end position="128"/>
    </location>
</feature>
<name>A0AA41VY37_PAPNU</name>
<keyword evidence="1" id="KW-0812">Transmembrane</keyword>
<dbReference type="PANTHER" id="PTHR12242:SF22">
    <property type="entry name" value="OS02G0130600 PROTEIN"/>
    <property type="match status" value="1"/>
</dbReference>
<gene>
    <name evidence="3" type="ORF">MKW94_021817</name>
</gene>
<evidence type="ECO:0000259" key="2">
    <source>
        <dbReference type="Pfam" id="PF03404"/>
    </source>
</evidence>
<dbReference type="Pfam" id="PF03404">
    <property type="entry name" value="Mo-co_dimer"/>
    <property type="match status" value="1"/>
</dbReference>
<keyword evidence="1" id="KW-1133">Transmembrane helix</keyword>
<dbReference type="EMBL" id="JAJJMA010317267">
    <property type="protein sequence ID" value="MCL7049532.1"/>
    <property type="molecule type" value="Genomic_DNA"/>
</dbReference>
<protein>
    <recommendedName>
        <fullName evidence="2">Moybdenum cofactor oxidoreductase dimerisation domain-containing protein</fullName>
    </recommendedName>
</protein>
<dbReference type="InterPro" id="IPR005066">
    <property type="entry name" value="MoCF_OxRdtse_dimer"/>
</dbReference>
<dbReference type="SUPFAM" id="SSF81296">
    <property type="entry name" value="E set domains"/>
    <property type="match status" value="1"/>
</dbReference>
<evidence type="ECO:0000256" key="1">
    <source>
        <dbReference type="SAM" id="Phobius"/>
    </source>
</evidence>
<reference evidence="3" key="1">
    <citation type="submission" date="2022-03" db="EMBL/GenBank/DDBJ databases">
        <title>A functionally conserved STORR gene fusion in Papaver species that diverged 16.8 million years ago.</title>
        <authorList>
            <person name="Catania T."/>
        </authorList>
    </citation>
    <scope>NUCLEOTIDE SEQUENCE</scope>
    <source>
        <strain evidence="3">S-191538</strain>
    </source>
</reference>
<dbReference type="GO" id="GO:0016020">
    <property type="term" value="C:membrane"/>
    <property type="evidence" value="ECO:0007669"/>
    <property type="project" value="TreeGrafter"/>
</dbReference>
<dbReference type="InterPro" id="IPR014756">
    <property type="entry name" value="Ig_E-set"/>
</dbReference>
<sequence length="179" mass="21553">MDGRESWLVCTLDHPEKPNKYGKYWCWCFWSLEVEVLDLLGAKEIADFNHLFFCTTVTPSMILIFFGNPREHHSDRKPAGILVYAFQVIFQMNSRFPWFRFAYFILWTAIYVIFQWVIHACVSLWWPYPFLDLSSSYAPLWYLAVGLMHIPCYGVFVLIIRMKHFLWSKWFPESYHIEK</sequence>
<comment type="caution">
    <text evidence="3">The sequence shown here is derived from an EMBL/GenBank/DDBJ whole genome shotgun (WGS) entry which is preliminary data.</text>
</comment>
<feature type="transmembrane region" description="Helical" evidence="1">
    <location>
        <begin position="140"/>
        <end position="160"/>
    </location>
</feature>
<feature type="transmembrane region" description="Helical" evidence="1">
    <location>
        <begin position="48"/>
        <end position="67"/>
    </location>
</feature>
<evidence type="ECO:0000313" key="4">
    <source>
        <dbReference type="Proteomes" id="UP001177140"/>
    </source>
</evidence>
<dbReference type="PANTHER" id="PTHR12242">
    <property type="entry name" value="OS02G0130600 PROTEIN-RELATED"/>
    <property type="match status" value="1"/>
</dbReference>
<dbReference type="GO" id="GO:0016491">
    <property type="term" value="F:oxidoreductase activity"/>
    <property type="evidence" value="ECO:0007669"/>
    <property type="project" value="InterPro"/>
</dbReference>
<accession>A0AA41VY37</accession>
<proteinExistence type="predicted"/>
<dbReference type="AlphaFoldDB" id="A0AA41VY37"/>
<organism evidence="3 4">
    <name type="scientific">Papaver nudicaule</name>
    <name type="common">Iceland poppy</name>
    <dbReference type="NCBI Taxonomy" id="74823"/>
    <lineage>
        <taxon>Eukaryota</taxon>
        <taxon>Viridiplantae</taxon>
        <taxon>Streptophyta</taxon>
        <taxon>Embryophyta</taxon>
        <taxon>Tracheophyta</taxon>
        <taxon>Spermatophyta</taxon>
        <taxon>Magnoliopsida</taxon>
        <taxon>Ranunculales</taxon>
        <taxon>Papaveraceae</taxon>
        <taxon>Papaveroideae</taxon>
        <taxon>Papaver</taxon>
    </lineage>
</organism>
<keyword evidence="4" id="KW-1185">Reference proteome</keyword>
<dbReference type="Proteomes" id="UP001177140">
    <property type="component" value="Unassembled WGS sequence"/>
</dbReference>
<dbReference type="GO" id="GO:0030151">
    <property type="term" value="F:molybdenum ion binding"/>
    <property type="evidence" value="ECO:0007669"/>
    <property type="project" value="InterPro"/>
</dbReference>